<evidence type="ECO:0000313" key="1">
    <source>
        <dbReference type="Proteomes" id="UP000887566"/>
    </source>
</evidence>
<dbReference type="WBParaSite" id="PSAMB.scaffold986size37625.g10395.t1">
    <property type="protein sequence ID" value="PSAMB.scaffold986size37625.g10395.t1"/>
    <property type="gene ID" value="PSAMB.scaffold986size37625.g10395"/>
</dbReference>
<name>A0A914XT85_9BILA</name>
<proteinExistence type="predicted"/>
<evidence type="ECO:0000313" key="2">
    <source>
        <dbReference type="WBParaSite" id="PSAMB.scaffold986size37625.g10395.t1"/>
    </source>
</evidence>
<reference evidence="2" key="1">
    <citation type="submission" date="2022-11" db="UniProtKB">
        <authorList>
            <consortium name="WormBaseParasite"/>
        </authorList>
    </citation>
    <scope>IDENTIFICATION</scope>
</reference>
<dbReference type="Proteomes" id="UP000887566">
    <property type="component" value="Unplaced"/>
</dbReference>
<accession>A0A914XT85</accession>
<protein>
    <submittedName>
        <fullName evidence="2">Uncharacterized protein</fullName>
    </submittedName>
</protein>
<dbReference type="AlphaFoldDB" id="A0A914XT85"/>
<sequence length="112" mass="12184">MKRVELTPAVVVVPHPVIGVVALVGEDGREAEPLLKSKEIRVRPWADRKTTHRSRVLTGRSGRRVHSVTNGTINGHNFTTLAETIVGHFSFGVAVRPIASSSRAVDGKKRSN</sequence>
<keyword evidence="1" id="KW-1185">Reference proteome</keyword>
<organism evidence="1 2">
    <name type="scientific">Plectus sambesii</name>
    <dbReference type="NCBI Taxonomy" id="2011161"/>
    <lineage>
        <taxon>Eukaryota</taxon>
        <taxon>Metazoa</taxon>
        <taxon>Ecdysozoa</taxon>
        <taxon>Nematoda</taxon>
        <taxon>Chromadorea</taxon>
        <taxon>Plectida</taxon>
        <taxon>Plectina</taxon>
        <taxon>Plectoidea</taxon>
        <taxon>Plectidae</taxon>
        <taxon>Plectus</taxon>
    </lineage>
</organism>